<name>A0A1S1YYH4_FLAPC</name>
<comment type="caution">
    <text evidence="3">The sequence shown here is derived from an EMBL/GenBank/DDBJ whole genome shotgun (WGS) entry which is preliminary data.</text>
</comment>
<feature type="signal peptide" evidence="1">
    <location>
        <begin position="1"/>
        <end position="20"/>
    </location>
</feature>
<accession>A0A1S1YYH4</accession>
<dbReference type="Pfam" id="PF13372">
    <property type="entry name" value="Alginate_exp"/>
    <property type="match status" value="1"/>
</dbReference>
<dbReference type="OrthoDB" id="1070463at2"/>
<evidence type="ECO:0000313" key="3">
    <source>
        <dbReference type="EMBL" id="OHX66059.1"/>
    </source>
</evidence>
<organism evidence="3 4">
    <name type="scientific">Flammeovirga pacifica</name>
    <dbReference type="NCBI Taxonomy" id="915059"/>
    <lineage>
        <taxon>Bacteria</taxon>
        <taxon>Pseudomonadati</taxon>
        <taxon>Bacteroidota</taxon>
        <taxon>Cytophagia</taxon>
        <taxon>Cytophagales</taxon>
        <taxon>Flammeovirgaceae</taxon>
        <taxon>Flammeovirga</taxon>
    </lineage>
</organism>
<feature type="domain" description="Alginate export" evidence="2">
    <location>
        <begin position="64"/>
        <end position="398"/>
    </location>
</feature>
<reference evidence="3 4" key="1">
    <citation type="journal article" date="2012" name="Int. J. Syst. Evol. Microbiol.">
        <title>Flammeovirga pacifica sp. nov., isolated from deep-sea sediment.</title>
        <authorList>
            <person name="Xu H."/>
            <person name="Fu Y."/>
            <person name="Yang N."/>
            <person name="Ding Z."/>
            <person name="Lai Q."/>
            <person name="Zeng R."/>
        </authorList>
    </citation>
    <scope>NUCLEOTIDE SEQUENCE [LARGE SCALE GENOMIC DNA]</scope>
    <source>
        <strain evidence="4">DSM 24597 / LMG 26175 / WPAGA1</strain>
    </source>
</reference>
<proteinExistence type="predicted"/>
<feature type="chain" id="PRO_5010218646" description="Alginate export domain-containing protein" evidence="1">
    <location>
        <begin position="21"/>
        <end position="446"/>
    </location>
</feature>
<protein>
    <recommendedName>
        <fullName evidence="2">Alginate export domain-containing protein</fullName>
    </recommendedName>
</protein>
<evidence type="ECO:0000256" key="1">
    <source>
        <dbReference type="SAM" id="SignalP"/>
    </source>
</evidence>
<dbReference type="EMBL" id="JRYR02000001">
    <property type="protein sequence ID" value="OHX66059.1"/>
    <property type="molecule type" value="Genomic_DNA"/>
</dbReference>
<evidence type="ECO:0000313" key="4">
    <source>
        <dbReference type="Proteomes" id="UP000179797"/>
    </source>
</evidence>
<dbReference type="STRING" id="915059.NH26_06695"/>
<sequence>MLKKLLSVITLLTLFSGAYAQDFTIDAQLKPRYEHRNGFGALRPTDGAMDRAADMVSQRARIRFLFNDKSEKFRMGFSMQDVRTWGEINHFANKDVGNFHVHEAWGELLFSDVFSAKVGRQELVYDDHRIFGSVDWAQQARSHDALVLKYEGNFKLHGGISIATTGETLFYEQNQRNSYKSMQYLWFHKDLSENVKLSALAMNLGLENDKDPATNNRTDFETVYQQTLGARAEFRPGKIGVNAAFYYQMGKTGVDIANAQTQKNLSAYNALVEVLFSANDALSFTLGGELLSGTSYDADADVNNSFNPYFGTNHKFNGHMDYFYVGGRNPKGGLTDIYLGATYKMEEWKFYGRIHSFMSGAEISDGQGVKVDSNLGTELDLNANYKFNEYISIQGGWSAMFATESMQYATAANAGGDSGKFNNWGWMGLVIKPTLFSTKKKEVAAN</sequence>
<keyword evidence="1" id="KW-0732">Signal</keyword>
<keyword evidence="4" id="KW-1185">Reference proteome</keyword>
<dbReference type="AlphaFoldDB" id="A0A1S1YYH4"/>
<evidence type="ECO:0000259" key="2">
    <source>
        <dbReference type="Pfam" id="PF13372"/>
    </source>
</evidence>
<gene>
    <name evidence="3" type="ORF">NH26_06695</name>
</gene>
<dbReference type="Proteomes" id="UP000179797">
    <property type="component" value="Unassembled WGS sequence"/>
</dbReference>
<dbReference type="RefSeq" id="WP_044218723.1">
    <property type="nucleotide sequence ID" value="NZ_JRYR02000001.1"/>
</dbReference>
<dbReference type="InterPro" id="IPR025388">
    <property type="entry name" value="Alginate_export_dom"/>
</dbReference>